<evidence type="ECO:0000313" key="1">
    <source>
        <dbReference type="EMBL" id="RIV79454.1"/>
    </source>
</evidence>
<reference evidence="1 2" key="1">
    <citation type="submission" date="2018-08" db="EMBL/GenBank/DDBJ databases">
        <title>Altererythrobacter sp.Ery1 and Ery12, the genome sequencing of novel strains in genus Alterythrobacter.</title>
        <authorList>
            <person name="Cheng H."/>
            <person name="Wu Y.-H."/>
            <person name="Fang C."/>
            <person name="Xu X.-W."/>
        </authorList>
    </citation>
    <scope>NUCLEOTIDE SEQUENCE [LARGE SCALE GENOMIC DNA]</scope>
    <source>
        <strain evidence="1 2">Ery1</strain>
    </source>
</reference>
<sequence>MSDPQRKMIEDRALRDAAFALVKADIAHLRVDLTTKGIGARFLDRVAEGASDVLDEAAEVAGNNRGVLFTLLAAVVLWLTRNPLLALFDDEDGEDEESEEPERD</sequence>
<accession>A0A418NJQ5</accession>
<protein>
    <submittedName>
        <fullName evidence="1">Uncharacterized protein</fullName>
    </submittedName>
</protein>
<comment type="caution">
    <text evidence="1">The sequence shown here is derived from an EMBL/GenBank/DDBJ whole genome shotgun (WGS) entry which is preliminary data.</text>
</comment>
<name>A0A418NJQ5_9SPHN</name>
<proteinExistence type="predicted"/>
<keyword evidence="2" id="KW-1185">Reference proteome</keyword>
<evidence type="ECO:0000313" key="2">
    <source>
        <dbReference type="Proteomes" id="UP000285092"/>
    </source>
</evidence>
<dbReference type="Proteomes" id="UP000285092">
    <property type="component" value="Unassembled WGS sequence"/>
</dbReference>
<organism evidence="1 2">
    <name type="scientific">Pelagerythrobacter aerophilus</name>
    <dbReference type="NCBI Taxonomy" id="2306995"/>
    <lineage>
        <taxon>Bacteria</taxon>
        <taxon>Pseudomonadati</taxon>
        <taxon>Pseudomonadota</taxon>
        <taxon>Alphaproteobacteria</taxon>
        <taxon>Sphingomonadales</taxon>
        <taxon>Erythrobacteraceae</taxon>
        <taxon>Pelagerythrobacter</taxon>
    </lineage>
</organism>
<dbReference type="RefSeq" id="WP_119512286.1">
    <property type="nucleotide sequence ID" value="NZ_QXFK01000014.1"/>
</dbReference>
<dbReference type="AlphaFoldDB" id="A0A418NJQ5"/>
<gene>
    <name evidence="1" type="ORF">D2V04_05550</name>
</gene>
<dbReference type="OrthoDB" id="7433140at2"/>
<dbReference type="EMBL" id="QXFK01000014">
    <property type="protein sequence ID" value="RIV79454.1"/>
    <property type="molecule type" value="Genomic_DNA"/>
</dbReference>